<evidence type="ECO:0000256" key="2">
    <source>
        <dbReference type="ARBA" id="ARBA00022527"/>
    </source>
</evidence>
<keyword evidence="5 11" id="KW-0418">Kinase</keyword>
<keyword evidence="2" id="KW-0723">Serine/threonine-protein kinase</keyword>
<evidence type="ECO:0000256" key="1">
    <source>
        <dbReference type="ARBA" id="ARBA00012513"/>
    </source>
</evidence>
<dbReference type="FunFam" id="1.10.510.10:FF:000021">
    <property type="entry name" value="Serine/threonine protein kinase"/>
    <property type="match status" value="1"/>
</dbReference>
<dbReference type="SUPFAM" id="SSF56112">
    <property type="entry name" value="Protein kinase-like (PK-like)"/>
    <property type="match status" value="1"/>
</dbReference>
<dbReference type="Pfam" id="PF00069">
    <property type="entry name" value="Pkinase"/>
    <property type="match status" value="1"/>
</dbReference>
<dbReference type="PROSITE" id="PS00108">
    <property type="entry name" value="PROTEIN_KINASE_ST"/>
    <property type="match status" value="1"/>
</dbReference>
<evidence type="ECO:0000256" key="8">
    <source>
        <dbReference type="SAM" id="MobiDB-lite"/>
    </source>
</evidence>
<dbReference type="Gene3D" id="3.30.200.20">
    <property type="entry name" value="Phosphorylase Kinase, domain 1"/>
    <property type="match status" value="1"/>
</dbReference>
<dbReference type="InterPro" id="IPR011852">
    <property type="entry name" value="TRAP_TAXI"/>
</dbReference>
<dbReference type="KEGG" id="rml:FF011L_39240"/>
<keyword evidence="9" id="KW-0812">Transmembrane</keyword>
<evidence type="ECO:0000256" key="9">
    <source>
        <dbReference type="SAM" id="Phobius"/>
    </source>
</evidence>
<sequence length="745" mass="79838">MHDPSQPEQEDNDVDVAFAAYLQACDSGTLPSREDFLAQFPSLSEELGKLMEAIDLVETATNGNDLPETQLLPAIPSDAETIGTATGGSFYDGAGPGSQSGQSQSDAGMPQTLPVAKRQAGDNGPTLPYTLGDYQLVSMLGRGGMGVVYRAIQQPLQREVAVKMIRSGMLASGAEVKRFFAEARAAAKLHHPGIVSVFHFGHRDGHHFFSMECIRGTDLARRIDHSPLPPEEAARYVRDVAEAIDYAHRHGVLHRDLKPANVLIDEQDQIHITDFGLAKQIDSDSSLTGSGVAVGTPSYMAPEQASGHSDRAGPTTDVYSLGAILFAALTGEPPFSGSTVLKTMMQVIHSDPPRPSNLVPDIPADVETICLKCLEKDPGKRYRSAAALAEDLARFLAGRPILARPRPAVVRAINWMESVPLVAAVTGRRQLSEASQGHRRFQAGILLLAMLIPLLIAGFVTVRHSVAQKMPREIHLGGGLEGGAYSEVSELLAKRIHKRGSLPVTVSKSGGSHDNSKSVLDGTVHLAPMQATSITGADLSVAAPLFYEAAHVLVRRDSNIHSIEELAGHAVAVGPDSSGSRQVAEYLLDSYALAPQSVPRKVIPWPQLNSTENLDAAVICIGRRSKLIGDLLDQGWGLLPVQQAIEVSLQHPTLRTMTIPPTDFPSANLPPGGIPTVGTTAFLAVRTDLPDKLVTLTLESLYESPPLFPGMIPRLNAAEWQGLVFHPAARKYYAQSQAKDEPVAK</sequence>
<dbReference type="PROSITE" id="PS00107">
    <property type="entry name" value="PROTEIN_KINASE_ATP"/>
    <property type="match status" value="1"/>
</dbReference>
<dbReference type="InterPro" id="IPR017441">
    <property type="entry name" value="Protein_kinase_ATP_BS"/>
</dbReference>
<dbReference type="PANTHER" id="PTHR43289">
    <property type="entry name" value="MITOGEN-ACTIVATED PROTEIN KINASE KINASE KINASE 20-RELATED"/>
    <property type="match status" value="1"/>
</dbReference>
<evidence type="ECO:0000256" key="5">
    <source>
        <dbReference type="ARBA" id="ARBA00022777"/>
    </source>
</evidence>
<proteinExistence type="predicted"/>
<dbReference type="SMART" id="SM00220">
    <property type="entry name" value="S_TKc"/>
    <property type="match status" value="1"/>
</dbReference>
<dbReference type="Pfam" id="PF16868">
    <property type="entry name" value="NMT1_3"/>
    <property type="match status" value="1"/>
</dbReference>
<feature type="transmembrane region" description="Helical" evidence="9">
    <location>
        <begin position="441"/>
        <end position="462"/>
    </location>
</feature>
<dbReference type="PANTHER" id="PTHR43289:SF6">
    <property type="entry name" value="SERINE_THREONINE-PROTEIN KINASE NEKL-3"/>
    <property type="match status" value="1"/>
</dbReference>
<feature type="region of interest" description="Disordered" evidence="8">
    <location>
        <begin position="83"/>
        <end position="110"/>
    </location>
</feature>
<evidence type="ECO:0000256" key="7">
    <source>
        <dbReference type="PROSITE-ProRule" id="PRU10141"/>
    </source>
</evidence>
<dbReference type="InterPro" id="IPR000719">
    <property type="entry name" value="Prot_kinase_dom"/>
</dbReference>
<dbReference type="Gene3D" id="1.10.510.10">
    <property type="entry name" value="Transferase(Phosphotransferase) domain 1"/>
    <property type="match status" value="1"/>
</dbReference>
<evidence type="ECO:0000256" key="3">
    <source>
        <dbReference type="ARBA" id="ARBA00022679"/>
    </source>
</evidence>
<keyword evidence="12" id="KW-1185">Reference proteome</keyword>
<dbReference type="PROSITE" id="PS50011">
    <property type="entry name" value="PROTEIN_KINASE_DOM"/>
    <property type="match status" value="1"/>
</dbReference>
<keyword evidence="9" id="KW-1133">Transmembrane helix</keyword>
<name>A0A517MK21_9BACT</name>
<gene>
    <name evidence="11" type="primary">pknB_16</name>
    <name evidence="11" type="ORF">FF011L_39240</name>
</gene>
<protein>
    <recommendedName>
        <fullName evidence="1">non-specific serine/threonine protein kinase</fullName>
        <ecNumber evidence="1">2.7.11.1</ecNumber>
    </recommendedName>
</protein>
<dbReference type="CDD" id="cd14014">
    <property type="entry name" value="STKc_PknB_like"/>
    <property type="match status" value="1"/>
</dbReference>
<accession>A0A517MK21</accession>
<organism evidence="11 12">
    <name type="scientific">Roseimaritima multifibrata</name>
    <dbReference type="NCBI Taxonomy" id="1930274"/>
    <lineage>
        <taxon>Bacteria</taxon>
        <taxon>Pseudomonadati</taxon>
        <taxon>Planctomycetota</taxon>
        <taxon>Planctomycetia</taxon>
        <taxon>Pirellulales</taxon>
        <taxon>Pirellulaceae</taxon>
        <taxon>Roseimaritima</taxon>
    </lineage>
</organism>
<reference evidence="11 12" key="1">
    <citation type="submission" date="2019-02" db="EMBL/GenBank/DDBJ databases">
        <title>Deep-cultivation of Planctomycetes and their phenomic and genomic characterization uncovers novel biology.</title>
        <authorList>
            <person name="Wiegand S."/>
            <person name="Jogler M."/>
            <person name="Boedeker C."/>
            <person name="Pinto D."/>
            <person name="Vollmers J."/>
            <person name="Rivas-Marin E."/>
            <person name="Kohn T."/>
            <person name="Peeters S.H."/>
            <person name="Heuer A."/>
            <person name="Rast P."/>
            <person name="Oberbeckmann S."/>
            <person name="Bunk B."/>
            <person name="Jeske O."/>
            <person name="Meyerdierks A."/>
            <person name="Storesund J.E."/>
            <person name="Kallscheuer N."/>
            <person name="Luecker S."/>
            <person name="Lage O.M."/>
            <person name="Pohl T."/>
            <person name="Merkel B.J."/>
            <person name="Hornburger P."/>
            <person name="Mueller R.-W."/>
            <person name="Bruemmer F."/>
            <person name="Labrenz M."/>
            <person name="Spormann A.M."/>
            <person name="Op den Camp H."/>
            <person name="Overmann J."/>
            <person name="Amann R."/>
            <person name="Jetten M.S.M."/>
            <person name="Mascher T."/>
            <person name="Medema M.H."/>
            <person name="Devos D.P."/>
            <person name="Kaster A.-K."/>
            <person name="Ovreas L."/>
            <person name="Rohde M."/>
            <person name="Galperin M.Y."/>
            <person name="Jogler C."/>
        </authorList>
    </citation>
    <scope>NUCLEOTIDE SEQUENCE [LARGE SCALE GENOMIC DNA]</scope>
    <source>
        <strain evidence="11 12">FF011L</strain>
    </source>
</reference>
<dbReference type="SUPFAM" id="SSF53850">
    <property type="entry name" value="Periplasmic binding protein-like II"/>
    <property type="match status" value="1"/>
</dbReference>
<keyword evidence="9" id="KW-0472">Membrane</keyword>
<dbReference type="EMBL" id="CP036262">
    <property type="protein sequence ID" value="QDS95137.1"/>
    <property type="molecule type" value="Genomic_DNA"/>
</dbReference>
<keyword evidence="3 11" id="KW-0808">Transferase</keyword>
<feature type="binding site" evidence="7">
    <location>
        <position position="163"/>
    </location>
    <ligand>
        <name>ATP</name>
        <dbReference type="ChEBI" id="CHEBI:30616"/>
    </ligand>
</feature>
<dbReference type="InterPro" id="IPR011009">
    <property type="entry name" value="Kinase-like_dom_sf"/>
</dbReference>
<evidence type="ECO:0000256" key="4">
    <source>
        <dbReference type="ARBA" id="ARBA00022741"/>
    </source>
</evidence>
<dbReference type="GO" id="GO:0004674">
    <property type="term" value="F:protein serine/threonine kinase activity"/>
    <property type="evidence" value="ECO:0007669"/>
    <property type="project" value="UniProtKB-KW"/>
</dbReference>
<feature type="compositionally biased region" description="Low complexity" evidence="8">
    <location>
        <begin position="97"/>
        <end position="108"/>
    </location>
</feature>
<dbReference type="Gene3D" id="3.40.190.10">
    <property type="entry name" value="Periplasmic binding protein-like II"/>
    <property type="match status" value="2"/>
</dbReference>
<dbReference type="AlphaFoldDB" id="A0A517MK21"/>
<keyword evidence="4 7" id="KW-0547">Nucleotide-binding</keyword>
<evidence type="ECO:0000259" key="10">
    <source>
        <dbReference type="PROSITE" id="PS50011"/>
    </source>
</evidence>
<dbReference type="InterPro" id="IPR008271">
    <property type="entry name" value="Ser/Thr_kinase_AS"/>
</dbReference>
<dbReference type="Proteomes" id="UP000320672">
    <property type="component" value="Chromosome"/>
</dbReference>
<dbReference type="EC" id="2.7.11.1" evidence="1"/>
<dbReference type="RefSeq" id="WP_145353082.1">
    <property type="nucleotide sequence ID" value="NZ_CP036262.1"/>
</dbReference>
<evidence type="ECO:0000256" key="6">
    <source>
        <dbReference type="ARBA" id="ARBA00022840"/>
    </source>
</evidence>
<feature type="domain" description="Protein kinase" evidence="10">
    <location>
        <begin position="134"/>
        <end position="396"/>
    </location>
</feature>
<keyword evidence="6 7" id="KW-0067">ATP-binding</keyword>
<dbReference type="GO" id="GO:0005524">
    <property type="term" value="F:ATP binding"/>
    <property type="evidence" value="ECO:0007669"/>
    <property type="project" value="UniProtKB-UniRule"/>
</dbReference>
<dbReference type="OrthoDB" id="6111975at2"/>
<evidence type="ECO:0000313" key="12">
    <source>
        <dbReference type="Proteomes" id="UP000320672"/>
    </source>
</evidence>
<evidence type="ECO:0000313" key="11">
    <source>
        <dbReference type="EMBL" id="QDS95137.1"/>
    </source>
</evidence>